<reference evidence="2" key="1">
    <citation type="journal article" date="2014" name="Front. Microbiol.">
        <title>High frequency of phylogenetically diverse reductive dehalogenase-homologous genes in deep subseafloor sedimentary metagenomes.</title>
        <authorList>
            <person name="Kawai M."/>
            <person name="Futagami T."/>
            <person name="Toyoda A."/>
            <person name="Takaki Y."/>
            <person name="Nishi S."/>
            <person name="Hori S."/>
            <person name="Arai W."/>
            <person name="Tsubouchi T."/>
            <person name="Morono Y."/>
            <person name="Uchiyama I."/>
            <person name="Ito T."/>
            <person name="Fujiyama A."/>
            <person name="Inagaki F."/>
            <person name="Takami H."/>
        </authorList>
    </citation>
    <scope>NUCLEOTIDE SEQUENCE</scope>
    <source>
        <strain evidence="2">Expedition CK06-06</strain>
    </source>
</reference>
<protein>
    <recommendedName>
        <fullName evidence="1">NADP-dependent oxidoreductase domain-containing protein</fullName>
    </recommendedName>
</protein>
<feature type="non-terminal residue" evidence="2">
    <location>
        <position position="253"/>
    </location>
</feature>
<dbReference type="InterPro" id="IPR036812">
    <property type="entry name" value="NAD(P)_OxRdtase_dom_sf"/>
</dbReference>
<dbReference type="Gene3D" id="3.20.20.100">
    <property type="entry name" value="NADP-dependent oxidoreductase domain"/>
    <property type="match status" value="1"/>
</dbReference>
<dbReference type="SUPFAM" id="SSF51430">
    <property type="entry name" value="NAD(P)-linked oxidoreductase"/>
    <property type="match status" value="1"/>
</dbReference>
<organism evidence="2">
    <name type="scientific">marine sediment metagenome</name>
    <dbReference type="NCBI Taxonomy" id="412755"/>
    <lineage>
        <taxon>unclassified sequences</taxon>
        <taxon>metagenomes</taxon>
        <taxon>ecological metagenomes</taxon>
    </lineage>
</organism>
<dbReference type="PANTHER" id="PTHR43312">
    <property type="entry name" value="D-THREO-ALDOSE 1-DEHYDROGENASE"/>
    <property type="match status" value="1"/>
</dbReference>
<dbReference type="AlphaFoldDB" id="X0UC28"/>
<dbReference type="InterPro" id="IPR023210">
    <property type="entry name" value="NADP_OxRdtase_dom"/>
</dbReference>
<feature type="domain" description="NADP-dependent oxidoreductase" evidence="1">
    <location>
        <begin position="15"/>
        <end position="240"/>
    </location>
</feature>
<gene>
    <name evidence="2" type="ORF">S01H1_36265</name>
</gene>
<proteinExistence type="predicted"/>
<evidence type="ECO:0000313" key="2">
    <source>
        <dbReference type="EMBL" id="GAG03130.1"/>
    </source>
</evidence>
<comment type="caution">
    <text evidence="2">The sequence shown here is derived from an EMBL/GenBank/DDBJ whole genome shotgun (WGS) entry which is preliminary data.</text>
</comment>
<dbReference type="Pfam" id="PF00248">
    <property type="entry name" value="Aldo_ket_red"/>
    <property type="match status" value="1"/>
</dbReference>
<sequence>MEYRVLGRTGLRVSEIGFGCGNVGGFIIRGTRGERVEAVKRAVELGINYFDTAPSYGDGRSETNLGEVLDELQPDVVVATKVRIGGEDLKDIEGAVERSLEESLARLKLDSVDVFQLHSRIAMERDGEGWRGALSVDDVLGENGVADAFEAMRSRGLVRFTGFTGLGEAEALHMVVDSDRFDVVQAYFNLLNPSAGWDVPYGFRGYDFGRLIDRAAERGMGVAAIRVMAAGAIGGKKARRGYAAPIVRGPMVP</sequence>
<dbReference type="EMBL" id="BARS01022711">
    <property type="protein sequence ID" value="GAG03130.1"/>
    <property type="molecule type" value="Genomic_DNA"/>
</dbReference>
<dbReference type="InterPro" id="IPR053135">
    <property type="entry name" value="AKR2_Oxidoreductase"/>
</dbReference>
<dbReference type="PANTHER" id="PTHR43312:SF1">
    <property type="entry name" value="NADP-DEPENDENT OXIDOREDUCTASE DOMAIN-CONTAINING PROTEIN"/>
    <property type="match status" value="1"/>
</dbReference>
<name>X0UC28_9ZZZZ</name>
<evidence type="ECO:0000259" key="1">
    <source>
        <dbReference type="Pfam" id="PF00248"/>
    </source>
</evidence>
<accession>X0UC28</accession>